<sequence>MSFGKDLNPTRKKTLSAMGAKISKSPSAKAVEVYSGVLYQALDYKNLSSAAKKKSEKCIVIISALFGAVRLNDLIPYYKLDMAKSLPKLGSLNALWKPVVTSALSAIKTDLIVDCRSSTYQAVWTPELKKTVGIRVFTEKSGKRTVVTHMSKKTRGDVTKFLVMQSKTPKTPQELQKLLSKEFKCELVKPEAKKSWFLDVIVKN</sequence>
<organism evidence="1">
    <name type="scientific">freshwater metagenome</name>
    <dbReference type="NCBI Taxonomy" id="449393"/>
    <lineage>
        <taxon>unclassified sequences</taxon>
        <taxon>metagenomes</taxon>
        <taxon>ecological metagenomes</taxon>
    </lineage>
</organism>
<evidence type="ECO:0000313" key="1">
    <source>
        <dbReference type="EMBL" id="KGA14663.1"/>
    </source>
</evidence>
<accession>A0A094S9K1</accession>
<dbReference type="EMBL" id="JNSL01000140">
    <property type="protein sequence ID" value="KGA14663.1"/>
    <property type="molecule type" value="Genomic_DNA"/>
</dbReference>
<dbReference type="PANTHER" id="PTHR30283:SF4">
    <property type="entry name" value="PEROXIDE STRESS RESISTANCE PROTEIN YAAA"/>
    <property type="match status" value="1"/>
</dbReference>
<proteinExistence type="predicted"/>
<dbReference type="InterPro" id="IPR005583">
    <property type="entry name" value="YaaA"/>
</dbReference>
<comment type="caution">
    <text evidence="1">The sequence shown here is derived from an EMBL/GenBank/DDBJ whole genome shotgun (WGS) entry which is preliminary data.</text>
</comment>
<evidence type="ECO:0008006" key="2">
    <source>
        <dbReference type="Google" id="ProtNLM"/>
    </source>
</evidence>
<dbReference type="AlphaFoldDB" id="A0A094S9K1"/>
<name>A0A094S9K1_9ZZZZ</name>
<reference evidence="1" key="1">
    <citation type="submission" date="2014-06" db="EMBL/GenBank/DDBJ databases">
        <title>Key roles for freshwater Actinobacteria revealed by deep metagenomic sequencing.</title>
        <authorList>
            <person name="Ghai R."/>
            <person name="Mizuno C.M."/>
            <person name="Picazo A."/>
            <person name="Camacho A."/>
            <person name="Rodriguez-Valera F."/>
        </authorList>
    </citation>
    <scope>NUCLEOTIDE SEQUENCE</scope>
</reference>
<dbReference type="Pfam" id="PF03883">
    <property type="entry name" value="H2O2_YaaD"/>
    <property type="match status" value="1"/>
</dbReference>
<dbReference type="GO" id="GO:0033194">
    <property type="term" value="P:response to hydroperoxide"/>
    <property type="evidence" value="ECO:0007669"/>
    <property type="project" value="TreeGrafter"/>
</dbReference>
<gene>
    <name evidence="1" type="ORF">GM51_16725</name>
</gene>
<dbReference type="GO" id="GO:0005829">
    <property type="term" value="C:cytosol"/>
    <property type="evidence" value="ECO:0007669"/>
    <property type="project" value="TreeGrafter"/>
</dbReference>
<protein>
    <recommendedName>
        <fullName evidence="2">Peroxide stress protein YaaA</fullName>
    </recommendedName>
</protein>
<dbReference type="PANTHER" id="PTHR30283">
    <property type="entry name" value="PEROXIDE STRESS RESPONSE PROTEIN YAAA"/>
    <property type="match status" value="1"/>
</dbReference>